<proteinExistence type="predicted"/>
<feature type="signal peptide" evidence="1">
    <location>
        <begin position="1"/>
        <end position="19"/>
    </location>
</feature>
<dbReference type="SUPFAM" id="SSF56601">
    <property type="entry name" value="beta-lactamase/transpeptidase-like"/>
    <property type="match status" value="1"/>
</dbReference>
<dbReference type="PANTHER" id="PTHR46825:SF8">
    <property type="entry name" value="BETA-LACTAMASE-RELATED"/>
    <property type="match status" value="1"/>
</dbReference>
<accession>A0ABP7R040</accession>
<comment type="caution">
    <text evidence="3">The sequence shown here is derived from an EMBL/GenBank/DDBJ whole genome shotgun (WGS) entry which is preliminary data.</text>
</comment>
<keyword evidence="1" id="KW-0732">Signal</keyword>
<dbReference type="Pfam" id="PF00144">
    <property type="entry name" value="Beta-lactamase"/>
    <property type="match status" value="1"/>
</dbReference>
<evidence type="ECO:0000256" key="1">
    <source>
        <dbReference type="SAM" id="SignalP"/>
    </source>
</evidence>
<dbReference type="InterPro" id="IPR012338">
    <property type="entry name" value="Beta-lactam/transpept-like"/>
</dbReference>
<reference evidence="4" key="1">
    <citation type="journal article" date="2019" name="Int. J. Syst. Evol. Microbiol.">
        <title>The Global Catalogue of Microorganisms (GCM) 10K type strain sequencing project: providing services to taxonomists for standard genome sequencing and annotation.</title>
        <authorList>
            <consortium name="The Broad Institute Genomics Platform"/>
            <consortium name="The Broad Institute Genome Sequencing Center for Infectious Disease"/>
            <person name="Wu L."/>
            <person name="Ma J."/>
        </authorList>
    </citation>
    <scope>NUCLEOTIDE SEQUENCE [LARGE SCALE GENOMIC DNA]</scope>
    <source>
        <strain evidence="4">JCM 16601</strain>
    </source>
</reference>
<organism evidence="3 4">
    <name type="scientific">Mucilaginibacter dorajii</name>
    <dbReference type="NCBI Taxonomy" id="692994"/>
    <lineage>
        <taxon>Bacteria</taxon>
        <taxon>Pseudomonadati</taxon>
        <taxon>Bacteroidota</taxon>
        <taxon>Sphingobacteriia</taxon>
        <taxon>Sphingobacteriales</taxon>
        <taxon>Sphingobacteriaceae</taxon>
        <taxon>Mucilaginibacter</taxon>
    </lineage>
</organism>
<dbReference type="EMBL" id="BAAAZC010000031">
    <property type="protein sequence ID" value="GAA3990644.1"/>
    <property type="molecule type" value="Genomic_DNA"/>
</dbReference>
<gene>
    <name evidence="3" type="ORF">GCM10022210_50370</name>
</gene>
<keyword evidence="4" id="KW-1185">Reference proteome</keyword>
<evidence type="ECO:0000313" key="3">
    <source>
        <dbReference type="EMBL" id="GAA3990644.1"/>
    </source>
</evidence>
<dbReference type="InterPro" id="IPR050491">
    <property type="entry name" value="AmpC-like"/>
</dbReference>
<dbReference type="Proteomes" id="UP001500742">
    <property type="component" value="Unassembled WGS sequence"/>
</dbReference>
<dbReference type="PANTHER" id="PTHR46825">
    <property type="entry name" value="D-ALANYL-D-ALANINE-CARBOXYPEPTIDASE/ENDOPEPTIDASE AMPH"/>
    <property type="match status" value="1"/>
</dbReference>
<dbReference type="InterPro" id="IPR001466">
    <property type="entry name" value="Beta-lactam-related"/>
</dbReference>
<dbReference type="Gene3D" id="3.40.710.10">
    <property type="entry name" value="DD-peptidase/beta-lactamase superfamily"/>
    <property type="match status" value="1"/>
</dbReference>
<evidence type="ECO:0000259" key="2">
    <source>
        <dbReference type="Pfam" id="PF00144"/>
    </source>
</evidence>
<name>A0ABP7R040_9SPHI</name>
<feature type="domain" description="Beta-lactamase-related" evidence="2">
    <location>
        <begin position="148"/>
        <end position="459"/>
    </location>
</feature>
<dbReference type="RefSeq" id="WP_259086683.1">
    <property type="nucleotide sequence ID" value="NZ_BAAAZC010000031.1"/>
</dbReference>
<evidence type="ECO:0000313" key="4">
    <source>
        <dbReference type="Proteomes" id="UP001500742"/>
    </source>
</evidence>
<sequence length="475" mass="53118">MKHLKLTIACLFLCSAIHAQTPQSLNDTLTARFNRGDYKGFYALGSVQWQQNNKEEGIEGWLNYIQALCGSIKTAHFDHAAHDTSYFTWDGQKKMMSFLLKTSGSGHFDSFDFRDYHLPATAIALQPIPTDNPRKTRLDMAVHNSTVDFMVTHKLIGLSIGIVRDGKKYTYNYGTVEKGKAQLPGSTTTFELASVTKTFTGILLAQAILDKKLQLTDDIRKYMNGDFPNLQYQDHPIRIVDLSNHTSGLPVELPNLDTFKNAFDVLRMYDSYTNAQFLADIRKVKIDTLPGTRYGYSNAGVKLLGIILEKVYGQTYAGLLKKYITGPMQMKHTRIASAISDTTSYTKGYDGLSNPMPHVNFNMFGGAGSILSTAKEMLNYVEQNISEQIPAVKLAHRQTFASADGAMGLCWQINRKTVNGTRIWKSGGALGFRSYLAVVPEKKIGIIWLSNRSDLPEEELSDMVDKLLQEALKEE</sequence>
<feature type="chain" id="PRO_5045551972" description="Beta-lactamase-related domain-containing protein" evidence="1">
    <location>
        <begin position="20"/>
        <end position="475"/>
    </location>
</feature>
<protein>
    <recommendedName>
        <fullName evidence="2">Beta-lactamase-related domain-containing protein</fullName>
    </recommendedName>
</protein>